<accession>A0A379AZ28</accession>
<comment type="catalytic activity">
    <reaction evidence="1">
        <text>Hydrolysis of terminal non-reducing beta-D-galactose residues in beta-D-galactosides.</text>
        <dbReference type="EC" id="3.2.1.23"/>
    </reaction>
</comment>
<dbReference type="GO" id="GO:0005990">
    <property type="term" value="P:lactose catabolic process"/>
    <property type="evidence" value="ECO:0007669"/>
    <property type="project" value="TreeGrafter"/>
</dbReference>
<dbReference type="PANTHER" id="PTHR46323:SF2">
    <property type="entry name" value="BETA-GALACTOSIDASE"/>
    <property type="match status" value="1"/>
</dbReference>
<evidence type="ECO:0000313" key="8">
    <source>
        <dbReference type="EMBL" id="TDP27933.1"/>
    </source>
</evidence>
<dbReference type="GO" id="GO:0004565">
    <property type="term" value="F:beta-galactosidase activity"/>
    <property type="evidence" value="ECO:0007669"/>
    <property type="project" value="UniProtKB-EC"/>
</dbReference>
<dbReference type="Pfam" id="PF02837">
    <property type="entry name" value="Glyco_hydro_2_N"/>
    <property type="match status" value="1"/>
</dbReference>
<organism evidence="7 9">
    <name type="scientific">Avibacterium gallinarum</name>
    <name type="common">Pasteurella gallinarum</name>
    <dbReference type="NCBI Taxonomy" id="755"/>
    <lineage>
        <taxon>Bacteria</taxon>
        <taxon>Pseudomonadati</taxon>
        <taxon>Pseudomonadota</taxon>
        <taxon>Gammaproteobacteria</taxon>
        <taxon>Pasteurellales</taxon>
        <taxon>Pasteurellaceae</taxon>
        <taxon>Avibacterium</taxon>
    </lineage>
</organism>
<keyword evidence="10" id="KW-1185">Reference proteome</keyword>
<name>A0A379AZ28_AVIGA</name>
<dbReference type="InterPro" id="IPR050347">
    <property type="entry name" value="Bact_Beta-galactosidase"/>
</dbReference>
<evidence type="ECO:0000256" key="1">
    <source>
        <dbReference type="ARBA" id="ARBA00001412"/>
    </source>
</evidence>
<evidence type="ECO:0000256" key="3">
    <source>
        <dbReference type="ARBA" id="ARBA00012756"/>
    </source>
</evidence>
<dbReference type="Gene3D" id="2.60.120.260">
    <property type="entry name" value="Galactose-binding domain-like"/>
    <property type="match status" value="1"/>
</dbReference>
<dbReference type="AlphaFoldDB" id="A0A379AZ28"/>
<reference evidence="8 10" key="2">
    <citation type="submission" date="2019-03" db="EMBL/GenBank/DDBJ databases">
        <title>Genomic Encyclopedia of Type Strains, Phase IV (KMG-IV): sequencing the most valuable type-strain genomes for metagenomic binning, comparative biology and taxonomic classification.</title>
        <authorList>
            <person name="Goeker M."/>
        </authorList>
    </citation>
    <scope>NUCLEOTIDE SEQUENCE [LARGE SCALE GENOMIC DNA]</scope>
    <source>
        <strain evidence="8 10">DSM 17481</strain>
    </source>
</reference>
<dbReference type="EMBL" id="UGSQ01000003">
    <property type="protein sequence ID" value="SUB27548.1"/>
    <property type="molecule type" value="Genomic_DNA"/>
</dbReference>
<keyword evidence="4 7" id="KW-0378">Hydrolase</keyword>
<dbReference type="InterPro" id="IPR008979">
    <property type="entry name" value="Galactose-bd-like_sf"/>
</dbReference>
<feature type="domain" description="Glycosyl hydrolases family 2 sugar binding" evidence="6">
    <location>
        <begin position="12"/>
        <end position="144"/>
    </location>
</feature>
<evidence type="ECO:0000313" key="9">
    <source>
        <dbReference type="Proteomes" id="UP000255113"/>
    </source>
</evidence>
<comment type="similarity">
    <text evidence="2">Belongs to the glycosyl hydrolase 2 family.</text>
</comment>
<protein>
    <recommendedName>
        <fullName evidence="3">beta-galactosidase</fullName>
        <ecNumber evidence="3">3.2.1.23</ecNumber>
    </recommendedName>
</protein>
<evidence type="ECO:0000313" key="7">
    <source>
        <dbReference type="EMBL" id="SUB27548.1"/>
    </source>
</evidence>
<evidence type="ECO:0000256" key="5">
    <source>
        <dbReference type="ARBA" id="ARBA00023295"/>
    </source>
</evidence>
<evidence type="ECO:0000313" key="10">
    <source>
        <dbReference type="Proteomes" id="UP000294683"/>
    </source>
</evidence>
<reference evidence="7 9" key="1">
    <citation type="submission" date="2018-06" db="EMBL/GenBank/DDBJ databases">
        <authorList>
            <consortium name="Pathogen Informatics"/>
            <person name="Doyle S."/>
        </authorList>
    </citation>
    <scope>NUCLEOTIDE SEQUENCE [LARGE SCALE GENOMIC DNA]</scope>
    <source>
        <strain evidence="7 9">NCTC11188</strain>
    </source>
</reference>
<keyword evidence="5 7" id="KW-0326">Glycosidase</keyword>
<sequence length="204" mass="24037">MPEDFLHFNFQQHIPVPSTWQTQGYDQHQYTNVNYPFPFDPPYVPQENPCGLYHRTFDFQPNANKRYLINFEGVDSCLFLYVNQQFIGYSQVSHCTAEFDLTDYLQQGENHLTALVLKWCDGSYLEDQDKFRMSGIFRDVYILEREQNYLQDFFIKTTLSEDLKSAVVNLDIFSASLKMPQQSPIIFLIHKEKNFSIPNRTNSA</sequence>
<dbReference type="EC" id="3.2.1.23" evidence="3"/>
<proteinExistence type="inferred from homology"/>
<evidence type="ECO:0000256" key="2">
    <source>
        <dbReference type="ARBA" id="ARBA00007401"/>
    </source>
</evidence>
<dbReference type="PANTHER" id="PTHR46323">
    <property type="entry name" value="BETA-GALACTOSIDASE"/>
    <property type="match status" value="1"/>
</dbReference>
<dbReference type="InterPro" id="IPR006104">
    <property type="entry name" value="Glyco_hydro_2_N"/>
</dbReference>
<dbReference type="GO" id="GO:0009341">
    <property type="term" value="C:beta-galactosidase complex"/>
    <property type="evidence" value="ECO:0007669"/>
    <property type="project" value="TreeGrafter"/>
</dbReference>
<evidence type="ECO:0000259" key="6">
    <source>
        <dbReference type="Pfam" id="PF02837"/>
    </source>
</evidence>
<dbReference type="SUPFAM" id="SSF49785">
    <property type="entry name" value="Galactose-binding domain-like"/>
    <property type="match status" value="1"/>
</dbReference>
<gene>
    <name evidence="7" type="primary">lacZ_1</name>
    <name evidence="8" type="ORF">EV689_10845</name>
    <name evidence="7" type="ORF">NCTC11188_01757</name>
</gene>
<dbReference type="EMBL" id="SNXJ01000008">
    <property type="protein sequence ID" value="TDP27933.1"/>
    <property type="molecule type" value="Genomic_DNA"/>
</dbReference>
<dbReference type="Proteomes" id="UP000294683">
    <property type="component" value="Unassembled WGS sequence"/>
</dbReference>
<evidence type="ECO:0000256" key="4">
    <source>
        <dbReference type="ARBA" id="ARBA00022801"/>
    </source>
</evidence>
<dbReference type="Proteomes" id="UP000255113">
    <property type="component" value="Unassembled WGS sequence"/>
</dbReference>